<dbReference type="InterPro" id="IPR036100">
    <property type="entry name" value="QueA_sf"/>
</dbReference>
<dbReference type="PANTHER" id="PTHR30307:SF0">
    <property type="entry name" value="S-ADENOSYLMETHIONINE:TRNA RIBOSYLTRANSFERASE-ISOMERASE"/>
    <property type="match status" value="1"/>
</dbReference>
<comment type="caution">
    <text evidence="5">The sequence shown here is derived from an EMBL/GenBank/DDBJ whole genome shotgun (WGS) entry which is preliminary data.</text>
</comment>
<dbReference type="Gene3D" id="2.40.10.240">
    <property type="entry name" value="QueA-like"/>
    <property type="match status" value="1"/>
</dbReference>
<dbReference type="RefSeq" id="WP_181473324.1">
    <property type="nucleotide sequence ID" value="NZ_JACEFG010000003.1"/>
</dbReference>
<name>A0A838CWJ1_9BACI</name>
<keyword evidence="2 5" id="KW-0808">Transferase</keyword>
<dbReference type="SUPFAM" id="SSF111337">
    <property type="entry name" value="QueA-like"/>
    <property type="match status" value="1"/>
</dbReference>
<dbReference type="InterPro" id="IPR042118">
    <property type="entry name" value="QueA_dom1"/>
</dbReference>
<keyword evidence="3" id="KW-0949">S-adenosyl-L-methionine</keyword>
<dbReference type="GO" id="GO:0051075">
    <property type="term" value="F:S-adenosylmethionine:tRNA ribosyltransferase-isomerase activity"/>
    <property type="evidence" value="ECO:0007669"/>
    <property type="project" value="TreeGrafter"/>
</dbReference>
<reference evidence="5 6" key="1">
    <citation type="journal article" date="2004" name="Extremophiles">
        <title>Halobacillus locisalis sp. nov., a halophilic bacterium isolated from a marine solar saltern of the Yellow Sea in Korea.</title>
        <authorList>
            <person name="Yoon J.H."/>
            <person name="Kang K.H."/>
            <person name="Oh T.K."/>
            <person name="Park Y.H."/>
        </authorList>
    </citation>
    <scope>NUCLEOTIDE SEQUENCE [LARGE SCALE GENOMIC DNA]</scope>
    <source>
        <strain evidence="5 6">KCTC 3788</strain>
    </source>
</reference>
<dbReference type="InterPro" id="IPR042119">
    <property type="entry name" value="QueA_dom2"/>
</dbReference>
<accession>A0A838CWJ1</accession>
<evidence type="ECO:0000256" key="4">
    <source>
        <dbReference type="ARBA" id="ARBA00022785"/>
    </source>
</evidence>
<organism evidence="5 6">
    <name type="scientific">Halobacillus locisalis</name>
    <dbReference type="NCBI Taxonomy" id="220753"/>
    <lineage>
        <taxon>Bacteria</taxon>
        <taxon>Bacillati</taxon>
        <taxon>Bacillota</taxon>
        <taxon>Bacilli</taxon>
        <taxon>Bacillales</taxon>
        <taxon>Bacillaceae</taxon>
        <taxon>Halobacillus</taxon>
    </lineage>
</organism>
<evidence type="ECO:0000313" key="5">
    <source>
        <dbReference type="EMBL" id="MBA2176294.1"/>
    </source>
</evidence>
<evidence type="ECO:0000313" key="6">
    <source>
        <dbReference type="Proteomes" id="UP000571017"/>
    </source>
</evidence>
<keyword evidence="4" id="KW-0671">Queuosine biosynthesis</keyword>
<protein>
    <submittedName>
        <fullName evidence="5">S-adenosylmethionine:tRNA ribosyltransferase-isomerase</fullName>
    </submittedName>
</protein>
<evidence type="ECO:0000256" key="2">
    <source>
        <dbReference type="ARBA" id="ARBA00022679"/>
    </source>
</evidence>
<evidence type="ECO:0000256" key="3">
    <source>
        <dbReference type="ARBA" id="ARBA00022691"/>
    </source>
</evidence>
<sequence>MNAVSPSFTIPDSLNAKQPAELTYSRRDHVRLMTIDECATVMHGSFHDIVQQLHAGDVLVLNNSRTIPPVLRGTQGQQTIEVRLSRKVGAQTWEALIVGDMFQSNETIRFTDGVEAAVTGHGAERPLITLDFSIEGSALLDFIYQHGEPVRYEYIDDSFPLETYQTVYGSVPGSVEMASAGRAFTWQLLEKLKSKGVHIAFVQLHAGLSYYENDKWPSPTNHPEHFRVPRETASLLNEARKSGTRVIAVGTTVVRALESAVTEDGCVETREGVTRLYVDDQHTITSVDGLLTGFHEPEASHLHMLTAFLPYAKLMSAYHQALEQGYLWHEFGDLNLIFRQQP</sequence>
<dbReference type="AlphaFoldDB" id="A0A838CWJ1"/>
<dbReference type="Proteomes" id="UP000571017">
    <property type="component" value="Unassembled WGS sequence"/>
</dbReference>
<proteinExistence type="predicted"/>
<dbReference type="Gene3D" id="3.40.1780.10">
    <property type="entry name" value="QueA-like"/>
    <property type="match status" value="1"/>
</dbReference>
<keyword evidence="5" id="KW-0413">Isomerase</keyword>
<keyword evidence="1" id="KW-0963">Cytoplasm</keyword>
<dbReference type="EMBL" id="JACEFG010000003">
    <property type="protein sequence ID" value="MBA2176294.1"/>
    <property type="molecule type" value="Genomic_DNA"/>
</dbReference>
<evidence type="ECO:0000256" key="1">
    <source>
        <dbReference type="ARBA" id="ARBA00022490"/>
    </source>
</evidence>
<dbReference type="InterPro" id="IPR003699">
    <property type="entry name" value="QueA"/>
</dbReference>
<dbReference type="GO" id="GO:0008616">
    <property type="term" value="P:tRNA queuosine(34) biosynthetic process"/>
    <property type="evidence" value="ECO:0007669"/>
    <property type="project" value="UniProtKB-KW"/>
</dbReference>
<dbReference type="PANTHER" id="PTHR30307">
    <property type="entry name" value="S-ADENOSYLMETHIONINE:TRNA RIBOSYLTRANSFERASE-ISOMERASE"/>
    <property type="match status" value="1"/>
</dbReference>
<keyword evidence="6" id="KW-1185">Reference proteome</keyword>
<dbReference type="Pfam" id="PF02547">
    <property type="entry name" value="Queuosine_synth"/>
    <property type="match status" value="1"/>
</dbReference>
<gene>
    <name evidence="5" type="ORF">H0266_15455</name>
</gene>